<dbReference type="Pfam" id="PF20329">
    <property type="entry name" value="DUF6624"/>
    <property type="match status" value="1"/>
</dbReference>
<protein>
    <recommendedName>
        <fullName evidence="4">GLPGLI family protein</fullName>
    </recommendedName>
</protein>
<sequence length="228" mass="26421">MKQLLVLLLFLLLASVIKAQQNLNISLKQELDSIFTLDQKYRQLDWLSNRQGKEDSIAQVYQLSTKDLPTFLHTKMQEVDASNLERIEAIFKQYGYPGKSLVGTPTNEAVFYVLQHSPKIQQYMPQIEQAAKKGELAFHLYAMMEDRFLMQAGKEQVYGSQVYGFKTTNAENGQEKWQRFVWPIKDPKYVNTRRKQAGFTMTVEENAKRLGVDYLIVTLEEVNKLQGK</sequence>
<dbReference type="EMBL" id="JAUKPO010000027">
    <property type="protein sequence ID" value="MDO1450265.1"/>
    <property type="molecule type" value="Genomic_DNA"/>
</dbReference>
<keyword evidence="1" id="KW-0732">Signal</keyword>
<evidence type="ECO:0008006" key="4">
    <source>
        <dbReference type="Google" id="ProtNLM"/>
    </source>
</evidence>
<proteinExistence type="predicted"/>
<keyword evidence="3" id="KW-1185">Reference proteome</keyword>
<dbReference type="InterPro" id="IPR046732">
    <property type="entry name" value="DUF6624"/>
</dbReference>
<reference evidence="2" key="1">
    <citation type="submission" date="2023-07" db="EMBL/GenBank/DDBJ databases">
        <title>The genome sequence of Rhodocytophaga aerolata KACC 12507.</title>
        <authorList>
            <person name="Zhang X."/>
        </authorList>
    </citation>
    <scope>NUCLEOTIDE SEQUENCE</scope>
    <source>
        <strain evidence="2">KACC 12507</strain>
    </source>
</reference>
<accession>A0ABT8RHI8</accession>
<evidence type="ECO:0000313" key="3">
    <source>
        <dbReference type="Proteomes" id="UP001168528"/>
    </source>
</evidence>
<name>A0ABT8RHI8_9BACT</name>
<evidence type="ECO:0000313" key="2">
    <source>
        <dbReference type="EMBL" id="MDO1450265.1"/>
    </source>
</evidence>
<dbReference type="RefSeq" id="WP_302041067.1">
    <property type="nucleotide sequence ID" value="NZ_JAUKPO010000027.1"/>
</dbReference>
<organism evidence="2 3">
    <name type="scientific">Rhodocytophaga aerolata</name>
    <dbReference type="NCBI Taxonomy" id="455078"/>
    <lineage>
        <taxon>Bacteria</taxon>
        <taxon>Pseudomonadati</taxon>
        <taxon>Bacteroidota</taxon>
        <taxon>Cytophagia</taxon>
        <taxon>Cytophagales</taxon>
        <taxon>Rhodocytophagaceae</taxon>
        <taxon>Rhodocytophaga</taxon>
    </lineage>
</organism>
<comment type="caution">
    <text evidence="2">The sequence shown here is derived from an EMBL/GenBank/DDBJ whole genome shotgun (WGS) entry which is preliminary data.</text>
</comment>
<evidence type="ECO:0000256" key="1">
    <source>
        <dbReference type="SAM" id="SignalP"/>
    </source>
</evidence>
<feature type="chain" id="PRO_5046234333" description="GLPGLI family protein" evidence="1">
    <location>
        <begin position="20"/>
        <end position="228"/>
    </location>
</feature>
<dbReference type="Proteomes" id="UP001168528">
    <property type="component" value="Unassembled WGS sequence"/>
</dbReference>
<gene>
    <name evidence="2" type="ORF">Q0590_28550</name>
</gene>
<feature type="signal peptide" evidence="1">
    <location>
        <begin position="1"/>
        <end position="19"/>
    </location>
</feature>